<dbReference type="AlphaFoldDB" id="A0A6G1P7E0"/>
<organism evidence="2 3">
    <name type="scientific">Channa argus</name>
    <name type="common">Northern snakehead</name>
    <name type="synonym">Ophicephalus argus</name>
    <dbReference type="NCBI Taxonomy" id="215402"/>
    <lineage>
        <taxon>Eukaryota</taxon>
        <taxon>Metazoa</taxon>
        <taxon>Chordata</taxon>
        <taxon>Craniata</taxon>
        <taxon>Vertebrata</taxon>
        <taxon>Euteleostomi</taxon>
        <taxon>Actinopterygii</taxon>
        <taxon>Neopterygii</taxon>
        <taxon>Teleostei</taxon>
        <taxon>Neoteleostei</taxon>
        <taxon>Acanthomorphata</taxon>
        <taxon>Anabantaria</taxon>
        <taxon>Anabantiformes</taxon>
        <taxon>Channoidei</taxon>
        <taxon>Channidae</taxon>
        <taxon>Channa</taxon>
    </lineage>
</organism>
<dbReference type="Proteomes" id="UP000503349">
    <property type="component" value="Unassembled WGS sequence"/>
</dbReference>
<feature type="domain" description="SLC12A transporter C-terminal" evidence="1">
    <location>
        <begin position="1"/>
        <end position="91"/>
    </location>
</feature>
<dbReference type="GO" id="GO:0006811">
    <property type="term" value="P:monoatomic ion transport"/>
    <property type="evidence" value="ECO:0007669"/>
    <property type="project" value="InterPro"/>
</dbReference>
<keyword evidence="3" id="KW-1185">Reference proteome</keyword>
<sequence length="131" mass="14721">MGFKNSWSDGDMRDVEIYINTIHDAFDLQFGVVLLRLQEGLDVSHIQEQDELLSSQEKPPVGSTDVVVSVSQAKDSDSGYCPSKTTSNQSSPLIMREGGKDEHSNLCFTAVQFFFFGVYSQHMYRMCLVLL</sequence>
<name>A0A6G1P7E0_CHAAH</name>
<dbReference type="GO" id="GO:0022857">
    <property type="term" value="F:transmembrane transporter activity"/>
    <property type="evidence" value="ECO:0007669"/>
    <property type="project" value="InterPro"/>
</dbReference>
<dbReference type="EMBL" id="ML220375">
    <property type="protein sequence ID" value="KAF3686068.1"/>
    <property type="molecule type" value="Genomic_DNA"/>
</dbReference>
<evidence type="ECO:0000313" key="3">
    <source>
        <dbReference type="Proteomes" id="UP000503349"/>
    </source>
</evidence>
<proteinExistence type="predicted"/>
<dbReference type="Pfam" id="PF03522">
    <property type="entry name" value="SLC12"/>
    <property type="match status" value="1"/>
</dbReference>
<dbReference type="InterPro" id="IPR018491">
    <property type="entry name" value="SLC12_C"/>
</dbReference>
<gene>
    <name evidence="2" type="ORF">EXN66_Car022593</name>
</gene>
<evidence type="ECO:0000259" key="1">
    <source>
        <dbReference type="Pfam" id="PF03522"/>
    </source>
</evidence>
<reference evidence="2" key="1">
    <citation type="submission" date="2019-02" db="EMBL/GenBank/DDBJ databases">
        <title>Opniocepnalus argus genome.</title>
        <authorList>
            <person name="Zhou C."/>
            <person name="Xiao S."/>
        </authorList>
    </citation>
    <scope>NUCLEOTIDE SEQUENCE</scope>
    <source>
        <strain evidence="2">OARG1902GOOAL</strain>
        <tissue evidence="2">Muscle</tissue>
    </source>
</reference>
<dbReference type="GO" id="GO:0016020">
    <property type="term" value="C:membrane"/>
    <property type="evidence" value="ECO:0007669"/>
    <property type="project" value="InterPro"/>
</dbReference>
<protein>
    <submittedName>
        <fullName evidence="2">Solute carrier family 12 member 2</fullName>
    </submittedName>
</protein>
<evidence type="ECO:0000313" key="2">
    <source>
        <dbReference type="EMBL" id="KAF3686068.1"/>
    </source>
</evidence>
<accession>A0A6G1P7E0</accession>